<dbReference type="InterPro" id="IPR014913">
    <property type="entry name" value="YppE-like"/>
</dbReference>
<dbReference type="AlphaFoldDB" id="A0A920C886"/>
<evidence type="ECO:0008006" key="3">
    <source>
        <dbReference type="Google" id="ProtNLM"/>
    </source>
</evidence>
<protein>
    <recommendedName>
        <fullName evidence="3">DUF1798 family protein</fullName>
    </recommendedName>
</protein>
<accession>A0A920C886</accession>
<evidence type="ECO:0000313" key="2">
    <source>
        <dbReference type="Proteomes" id="UP000676917"/>
    </source>
</evidence>
<comment type="caution">
    <text evidence="1">The sequence shown here is derived from an EMBL/GenBank/DDBJ whole genome shotgun (WGS) entry which is preliminary data.</text>
</comment>
<dbReference type="Pfam" id="PF08807">
    <property type="entry name" value="DUF1798"/>
    <property type="match status" value="1"/>
</dbReference>
<dbReference type="SUPFAM" id="SSF140415">
    <property type="entry name" value="YppE-like"/>
    <property type="match status" value="1"/>
</dbReference>
<dbReference type="Gene3D" id="1.20.120.440">
    <property type="entry name" value="YppE-like"/>
    <property type="match status" value="1"/>
</dbReference>
<reference evidence="1" key="1">
    <citation type="submission" date="2021-03" db="EMBL/GenBank/DDBJ databases">
        <title>Antimicrobial resistance genes in bacteria isolated from Japanese honey, and their potential for conferring macrolide and lincosamide resistance in the American foulbrood pathogen Paenibacillus larvae.</title>
        <authorList>
            <person name="Okamoto M."/>
            <person name="Kumagai M."/>
            <person name="Kanamori H."/>
            <person name="Takamatsu D."/>
        </authorList>
    </citation>
    <scope>NUCLEOTIDE SEQUENCE</scope>
    <source>
        <strain evidence="1">J43TS3</strain>
    </source>
</reference>
<dbReference type="InterPro" id="IPR023351">
    <property type="entry name" value="YppE-like_sf"/>
</dbReference>
<proteinExistence type="predicted"/>
<dbReference type="Proteomes" id="UP000676917">
    <property type="component" value="Unassembled WGS sequence"/>
</dbReference>
<sequence>MELTEYTIKLKKYLQDLKQVFEENNPPEDRRDKEFFVMVKKKTSPIYDLLEIWQELALKFIKENKISVHPNQIVSTKENMELLLMHSYYIDVRRRRYMELNQSVLYVLDQLLRAIES</sequence>
<gene>
    <name evidence="1" type="ORF">J43TS3_30340</name>
</gene>
<name>A0A920C886_9BACI</name>
<evidence type="ECO:0000313" key="1">
    <source>
        <dbReference type="EMBL" id="GIO28423.1"/>
    </source>
</evidence>
<organism evidence="1 2">
    <name type="scientific">Ornithinibacillus bavariensis</name>
    <dbReference type="NCBI Taxonomy" id="545502"/>
    <lineage>
        <taxon>Bacteria</taxon>
        <taxon>Bacillati</taxon>
        <taxon>Bacillota</taxon>
        <taxon>Bacilli</taxon>
        <taxon>Bacillales</taxon>
        <taxon>Bacillaceae</taxon>
        <taxon>Ornithinibacillus</taxon>
    </lineage>
</organism>
<dbReference type="EMBL" id="BORP01000007">
    <property type="protein sequence ID" value="GIO28423.1"/>
    <property type="molecule type" value="Genomic_DNA"/>
</dbReference>
<keyword evidence="2" id="KW-1185">Reference proteome</keyword>